<evidence type="ECO:0000313" key="3">
    <source>
        <dbReference type="Proteomes" id="UP001141552"/>
    </source>
</evidence>
<evidence type="ECO:0000256" key="1">
    <source>
        <dbReference type="SAM" id="MobiDB-lite"/>
    </source>
</evidence>
<evidence type="ECO:0000313" key="2">
    <source>
        <dbReference type="EMBL" id="KAJ4832858.1"/>
    </source>
</evidence>
<dbReference type="Pfam" id="PF15502">
    <property type="entry name" value="MPLKIP"/>
    <property type="match status" value="1"/>
</dbReference>
<feature type="compositionally biased region" description="Polar residues" evidence="1">
    <location>
        <begin position="182"/>
        <end position="193"/>
    </location>
</feature>
<dbReference type="GO" id="GO:0000398">
    <property type="term" value="P:mRNA splicing, via spliceosome"/>
    <property type="evidence" value="ECO:0007669"/>
    <property type="project" value="InterPro"/>
</dbReference>
<dbReference type="OrthoDB" id="1935385at2759"/>
<dbReference type="Proteomes" id="UP001141552">
    <property type="component" value="Unassembled WGS sequence"/>
</dbReference>
<dbReference type="InterPro" id="IPR039292">
    <property type="entry name" value="SICKLE"/>
</dbReference>
<organism evidence="2 3">
    <name type="scientific">Turnera subulata</name>
    <dbReference type="NCBI Taxonomy" id="218843"/>
    <lineage>
        <taxon>Eukaryota</taxon>
        <taxon>Viridiplantae</taxon>
        <taxon>Streptophyta</taxon>
        <taxon>Embryophyta</taxon>
        <taxon>Tracheophyta</taxon>
        <taxon>Spermatophyta</taxon>
        <taxon>Magnoliopsida</taxon>
        <taxon>eudicotyledons</taxon>
        <taxon>Gunneridae</taxon>
        <taxon>Pentapetalae</taxon>
        <taxon>rosids</taxon>
        <taxon>fabids</taxon>
        <taxon>Malpighiales</taxon>
        <taxon>Passifloraceae</taxon>
        <taxon>Turnera</taxon>
    </lineage>
</organism>
<dbReference type="AlphaFoldDB" id="A0A9Q0J902"/>
<feature type="compositionally biased region" description="Gly residues" evidence="1">
    <location>
        <begin position="205"/>
        <end position="223"/>
    </location>
</feature>
<dbReference type="PANTHER" id="PTHR36054:SF2">
    <property type="entry name" value="PROTEIN SICKLE"/>
    <property type="match status" value="1"/>
</dbReference>
<reference evidence="2" key="2">
    <citation type="journal article" date="2023" name="Plants (Basel)">
        <title>Annotation of the Turnera subulata (Passifloraceae) Draft Genome Reveals the S-Locus Evolved after the Divergence of Turneroideae from Passifloroideae in a Stepwise Manner.</title>
        <authorList>
            <person name="Henning P.M."/>
            <person name="Roalson E.H."/>
            <person name="Mir W."/>
            <person name="McCubbin A.G."/>
            <person name="Shore J.S."/>
        </authorList>
    </citation>
    <scope>NUCLEOTIDE SEQUENCE</scope>
    <source>
        <strain evidence="2">F60SS</strain>
    </source>
</reference>
<accession>A0A9Q0J902</accession>
<protein>
    <submittedName>
        <fullName evidence="2">Uncharacterized protein</fullName>
    </submittedName>
</protein>
<feature type="region of interest" description="Disordered" evidence="1">
    <location>
        <begin position="143"/>
        <end position="237"/>
    </location>
</feature>
<proteinExistence type="predicted"/>
<name>A0A9Q0J902_9ROSI</name>
<keyword evidence="3" id="KW-1185">Reference proteome</keyword>
<dbReference type="PANTHER" id="PTHR36054">
    <property type="entry name" value="PROTEIN SICKLE"/>
    <property type="match status" value="1"/>
</dbReference>
<reference evidence="2" key="1">
    <citation type="submission" date="2022-02" db="EMBL/GenBank/DDBJ databases">
        <authorList>
            <person name="Henning P.M."/>
            <person name="McCubbin A.G."/>
            <person name="Shore J.S."/>
        </authorList>
    </citation>
    <scope>NUCLEOTIDE SEQUENCE</scope>
    <source>
        <strain evidence="2">F60SS</strain>
        <tissue evidence="2">Leaves</tissue>
    </source>
</reference>
<dbReference type="GO" id="GO:0035196">
    <property type="term" value="P:miRNA processing"/>
    <property type="evidence" value="ECO:0007669"/>
    <property type="project" value="InterPro"/>
</dbReference>
<gene>
    <name evidence="2" type="ORF">Tsubulata_001947</name>
</gene>
<dbReference type="EMBL" id="JAKUCV010005064">
    <property type="protein sequence ID" value="KAJ4832858.1"/>
    <property type="molecule type" value="Genomic_DNA"/>
</dbReference>
<feature type="compositionally biased region" description="Low complexity" evidence="1">
    <location>
        <begin position="269"/>
        <end position="280"/>
    </location>
</feature>
<dbReference type="InterPro" id="IPR028265">
    <property type="entry name" value="TTDN1/SICKLE"/>
</dbReference>
<comment type="caution">
    <text evidence="2">The sequence shown here is derived from an EMBL/GenBank/DDBJ whole genome shotgun (WGS) entry which is preliminary data.</text>
</comment>
<sequence length="321" mass="34969">MEDSDQRKQRLNAMRAMAAYNETSSSSTNSGTFAAPPFLANPLLDNPPMQDHLRATQRFDFYTDPMAAFSGDRKRSNMAQDYSAPPTTVGPPVPRFSSPYQGPRYAQMNPSPGHQIQGNYMPPQGMYRPHGPYHNATPYRSPRAIGSPSPLNQGASPEGWNAPGVLPSHHGSASLRGVSSPYPMQQGSPSYNLQRGRGTWHGNSPGRGGNRNPGFARGGGRGRGFSPRNSTPTEMLGPECFYDKSMIEDPWKNLEPVLWKRLDAPLNNLNSPGSSNSWLPKSISTKKPRISESAPVSNSKQSLAEYLAASFNEASNDTSNT</sequence>
<feature type="region of interest" description="Disordered" evidence="1">
    <location>
        <begin position="72"/>
        <end position="94"/>
    </location>
</feature>
<feature type="region of interest" description="Disordered" evidence="1">
    <location>
        <begin position="269"/>
        <end position="301"/>
    </location>
</feature>